<dbReference type="AlphaFoldDB" id="A0A498T0E6"/>
<proteinExistence type="predicted"/>
<sequence>MRNSNSQTFGAIILLLVIIAIYCHTNMDENFVADIVPMDIFVAPTKSKQMRSELKEKDDIEMSLAISEITESVNYRKSSNLTIFGNDSSEIENTDNIIAFYDSRRISNHVDDTPVTILIAISGIAIMAAFGIGIN</sequence>
<evidence type="ECO:0000256" key="1">
    <source>
        <dbReference type="SAM" id="Phobius"/>
    </source>
</evidence>
<organism evidence="2 3">
    <name type="scientific">Acanthocheilonema viteae</name>
    <name type="common">Filarial nematode worm</name>
    <name type="synonym">Dipetalonema viteae</name>
    <dbReference type="NCBI Taxonomy" id="6277"/>
    <lineage>
        <taxon>Eukaryota</taxon>
        <taxon>Metazoa</taxon>
        <taxon>Ecdysozoa</taxon>
        <taxon>Nematoda</taxon>
        <taxon>Chromadorea</taxon>
        <taxon>Rhabditida</taxon>
        <taxon>Spirurina</taxon>
        <taxon>Spiruromorpha</taxon>
        <taxon>Filarioidea</taxon>
        <taxon>Onchocercidae</taxon>
        <taxon>Acanthocheilonema</taxon>
    </lineage>
</organism>
<keyword evidence="1" id="KW-0472">Membrane</keyword>
<gene>
    <name evidence="2" type="ORF">NAV_LOCUS9497</name>
</gene>
<accession>A0A498T0E6</accession>
<feature type="transmembrane region" description="Helical" evidence="1">
    <location>
        <begin position="115"/>
        <end position="134"/>
    </location>
</feature>
<dbReference type="OrthoDB" id="10415964at2759"/>
<evidence type="ECO:0000313" key="3">
    <source>
        <dbReference type="Proteomes" id="UP000276991"/>
    </source>
</evidence>
<name>A0A498T0E6_ACAVI</name>
<feature type="transmembrane region" description="Helical" evidence="1">
    <location>
        <begin position="6"/>
        <end position="23"/>
    </location>
</feature>
<dbReference type="EMBL" id="UPTC01003944">
    <property type="protein sequence ID" value="VBB34706.1"/>
    <property type="molecule type" value="Genomic_DNA"/>
</dbReference>
<protein>
    <submittedName>
        <fullName evidence="2">Uncharacterized protein</fullName>
    </submittedName>
</protein>
<keyword evidence="1" id="KW-1133">Transmembrane helix</keyword>
<reference evidence="2 3" key="1">
    <citation type="submission" date="2018-08" db="EMBL/GenBank/DDBJ databases">
        <authorList>
            <person name="Laetsch R D."/>
            <person name="Stevens L."/>
            <person name="Kumar S."/>
            <person name="Blaxter L. M."/>
        </authorList>
    </citation>
    <scope>NUCLEOTIDE SEQUENCE [LARGE SCALE GENOMIC DNA]</scope>
</reference>
<keyword evidence="1" id="KW-0812">Transmembrane</keyword>
<keyword evidence="3" id="KW-1185">Reference proteome</keyword>
<evidence type="ECO:0000313" key="2">
    <source>
        <dbReference type="EMBL" id="VBB34706.1"/>
    </source>
</evidence>
<dbReference type="Proteomes" id="UP000276991">
    <property type="component" value="Unassembled WGS sequence"/>
</dbReference>